<sequence>MKTSGGSIGSFNRALSIPISVRSRRALIGTRTNGLAGANRKTPPIQLRRAEGGGFGSLQAWIVSGRARYVQVALSLYFPSATTTTIG</sequence>
<evidence type="ECO:0000313" key="2">
    <source>
        <dbReference type="WBParaSite" id="PSAMB.scaffold513size48544.g6477.t1"/>
    </source>
</evidence>
<organism evidence="1 2">
    <name type="scientific">Plectus sambesii</name>
    <dbReference type="NCBI Taxonomy" id="2011161"/>
    <lineage>
        <taxon>Eukaryota</taxon>
        <taxon>Metazoa</taxon>
        <taxon>Ecdysozoa</taxon>
        <taxon>Nematoda</taxon>
        <taxon>Chromadorea</taxon>
        <taxon>Plectida</taxon>
        <taxon>Plectina</taxon>
        <taxon>Plectoidea</taxon>
        <taxon>Plectidae</taxon>
        <taxon>Plectus</taxon>
    </lineage>
</organism>
<accession>A0A914WRL9</accession>
<name>A0A914WRL9_9BILA</name>
<keyword evidence="1" id="KW-1185">Reference proteome</keyword>
<protein>
    <submittedName>
        <fullName evidence="2">Uncharacterized protein</fullName>
    </submittedName>
</protein>
<evidence type="ECO:0000313" key="1">
    <source>
        <dbReference type="Proteomes" id="UP000887566"/>
    </source>
</evidence>
<reference evidence="2" key="1">
    <citation type="submission" date="2022-11" db="UniProtKB">
        <authorList>
            <consortium name="WormBaseParasite"/>
        </authorList>
    </citation>
    <scope>IDENTIFICATION</scope>
</reference>
<dbReference type="AlphaFoldDB" id="A0A914WRL9"/>
<proteinExistence type="predicted"/>
<dbReference type="WBParaSite" id="PSAMB.scaffold513size48544.g6477.t1">
    <property type="protein sequence ID" value="PSAMB.scaffold513size48544.g6477.t1"/>
    <property type="gene ID" value="PSAMB.scaffold513size48544.g6477"/>
</dbReference>
<dbReference type="Proteomes" id="UP000887566">
    <property type="component" value="Unplaced"/>
</dbReference>